<keyword evidence="1" id="KW-0472">Membrane</keyword>
<evidence type="ECO:0000313" key="2">
    <source>
        <dbReference type="EMBL" id="SVA83304.1"/>
    </source>
</evidence>
<sequence>VGISIPIFYLLHTNQGGTLMADISSTVENVVGGIVSLIKGLIVLFVFANIITDTGFYPVDGIISLVDSFLNGGFAGLLALLVLVSFL</sequence>
<name>A0A381Z2C8_9ZZZZ</name>
<protein>
    <submittedName>
        <fullName evidence="2">Uncharacterized protein</fullName>
    </submittedName>
</protein>
<accession>A0A381Z2C8</accession>
<dbReference type="AlphaFoldDB" id="A0A381Z2C8"/>
<proteinExistence type="predicted"/>
<dbReference type="EMBL" id="UINC01019654">
    <property type="protein sequence ID" value="SVA83304.1"/>
    <property type="molecule type" value="Genomic_DNA"/>
</dbReference>
<reference evidence="2" key="1">
    <citation type="submission" date="2018-05" db="EMBL/GenBank/DDBJ databases">
        <authorList>
            <person name="Lanie J.A."/>
            <person name="Ng W.-L."/>
            <person name="Kazmierczak K.M."/>
            <person name="Andrzejewski T.M."/>
            <person name="Davidsen T.M."/>
            <person name="Wayne K.J."/>
            <person name="Tettelin H."/>
            <person name="Glass J.I."/>
            <person name="Rusch D."/>
            <person name="Podicherti R."/>
            <person name="Tsui H.-C.T."/>
            <person name="Winkler M.E."/>
        </authorList>
    </citation>
    <scope>NUCLEOTIDE SEQUENCE</scope>
</reference>
<organism evidence="2">
    <name type="scientific">marine metagenome</name>
    <dbReference type="NCBI Taxonomy" id="408172"/>
    <lineage>
        <taxon>unclassified sequences</taxon>
        <taxon>metagenomes</taxon>
        <taxon>ecological metagenomes</taxon>
    </lineage>
</organism>
<feature type="transmembrane region" description="Helical" evidence="1">
    <location>
        <begin position="30"/>
        <end position="50"/>
    </location>
</feature>
<feature type="non-terminal residue" evidence="2">
    <location>
        <position position="1"/>
    </location>
</feature>
<keyword evidence="1" id="KW-1133">Transmembrane helix</keyword>
<keyword evidence="1" id="KW-0812">Transmembrane</keyword>
<evidence type="ECO:0000256" key="1">
    <source>
        <dbReference type="SAM" id="Phobius"/>
    </source>
</evidence>
<feature type="transmembrane region" description="Helical" evidence="1">
    <location>
        <begin position="62"/>
        <end position="86"/>
    </location>
</feature>
<gene>
    <name evidence="2" type="ORF">METZ01_LOCUS136158</name>
</gene>